<dbReference type="GO" id="GO:0016491">
    <property type="term" value="F:oxidoreductase activity"/>
    <property type="evidence" value="ECO:0007669"/>
    <property type="project" value="InterPro"/>
</dbReference>
<dbReference type="InterPro" id="IPR020471">
    <property type="entry name" value="AKR"/>
</dbReference>
<dbReference type="EMBL" id="MWQY01000008">
    <property type="protein sequence ID" value="ORC35646.1"/>
    <property type="molecule type" value="Genomic_DNA"/>
</dbReference>
<dbReference type="GO" id="GO:0005829">
    <property type="term" value="C:cytosol"/>
    <property type="evidence" value="ECO:0007669"/>
    <property type="project" value="TreeGrafter"/>
</dbReference>
<dbReference type="PANTHER" id="PTHR42686">
    <property type="entry name" value="GH17980P-RELATED"/>
    <property type="match status" value="1"/>
</dbReference>
<reference evidence="2 3" key="1">
    <citation type="submission" date="2017-03" db="EMBL/GenBank/DDBJ databases">
        <title>Draft Genome sequence of Marispirochaeta sp. strain JC444.</title>
        <authorList>
            <person name="Shivani Y."/>
            <person name="Subhash Y."/>
            <person name="Sasikala C."/>
            <person name="Ramana C."/>
        </authorList>
    </citation>
    <scope>NUCLEOTIDE SEQUENCE [LARGE SCALE GENOMIC DNA]</scope>
    <source>
        <strain evidence="2 3">JC444</strain>
    </source>
</reference>
<dbReference type="STRING" id="1963862.B4O97_08350"/>
<keyword evidence="3" id="KW-1185">Reference proteome</keyword>
<dbReference type="CDD" id="cd19152">
    <property type="entry name" value="AKR_AKR15A"/>
    <property type="match status" value="1"/>
</dbReference>
<evidence type="ECO:0000313" key="2">
    <source>
        <dbReference type="EMBL" id="ORC35646.1"/>
    </source>
</evidence>
<sequence>MNTRKLHHSLGKTGIRVPELIFGTSALGNLYRELDGESKEQIVEGWFKAIPSPVCIDSAGKYGAGLALEEIGKALRRLGKQARDIVISNKLGWKRIPLRETEPTFEPGVWKNLHHDAVQSIGYEGILECWEQGNTLLGEGCRAELLSVHDPDEYLAAAASETDRAERFRDIREAYRALEDLKRSGDAAAIGIGSKDWRVIREVLEKVEVDWIMLADSLTIYTHPGELLSFIAELDKNGVYVINSALFNSGFLVGGAYFDYRPVDPSGSPELFRWREKFNRVCRQYAVSPAEACIEFGLAPKAVRSVALNTTRPERIAENVASLESRAPREFWDTLLEQGLISVTPEQLR</sequence>
<evidence type="ECO:0000313" key="3">
    <source>
        <dbReference type="Proteomes" id="UP000192343"/>
    </source>
</evidence>
<organism evidence="2 3">
    <name type="scientific">Marispirochaeta aestuarii</name>
    <dbReference type="NCBI Taxonomy" id="1963862"/>
    <lineage>
        <taxon>Bacteria</taxon>
        <taxon>Pseudomonadati</taxon>
        <taxon>Spirochaetota</taxon>
        <taxon>Spirochaetia</taxon>
        <taxon>Spirochaetales</taxon>
        <taxon>Spirochaetaceae</taxon>
        <taxon>Marispirochaeta</taxon>
    </lineage>
</organism>
<dbReference type="Gene3D" id="3.20.20.100">
    <property type="entry name" value="NADP-dependent oxidoreductase domain"/>
    <property type="match status" value="1"/>
</dbReference>
<gene>
    <name evidence="2" type="ORF">B4O97_08350</name>
</gene>
<protein>
    <submittedName>
        <fullName evidence="2">L-fucose dehydrogenase</fullName>
    </submittedName>
</protein>
<dbReference type="AlphaFoldDB" id="A0A1Y1RZT1"/>
<dbReference type="PANTHER" id="PTHR42686:SF1">
    <property type="entry name" value="GH17980P-RELATED"/>
    <property type="match status" value="1"/>
</dbReference>
<evidence type="ECO:0000259" key="1">
    <source>
        <dbReference type="Pfam" id="PF00248"/>
    </source>
</evidence>
<dbReference type="RefSeq" id="WP_083049952.1">
    <property type="nucleotide sequence ID" value="NZ_MWQY01000008.1"/>
</dbReference>
<proteinExistence type="predicted"/>
<comment type="caution">
    <text evidence="2">The sequence shown here is derived from an EMBL/GenBank/DDBJ whole genome shotgun (WGS) entry which is preliminary data.</text>
</comment>
<dbReference type="InterPro" id="IPR023210">
    <property type="entry name" value="NADP_OxRdtase_dom"/>
</dbReference>
<dbReference type="Proteomes" id="UP000192343">
    <property type="component" value="Unassembled WGS sequence"/>
</dbReference>
<dbReference type="Pfam" id="PF00248">
    <property type="entry name" value="Aldo_ket_red"/>
    <property type="match status" value="1"/>
</dbReference>
<dbReference type="InterPro" id="IPR036812">
    <property type="entry name" value="NAD(P)_OxRdtase_dom_sf"/>
</dbReference>
<name>A0A1Y1RZT1_9SPIO</name>
<accession>A0A1Y1RZT1</accession>
<dbReference type="OrthoDB" id="9772407at2"/>
<dbReference type="SUPFAM" id="SSF51430">
    <property type="entry name" value="NAD(P)-linked oxidoreductase"/>
    <property type="match status" value="1"/>
</dbReference>
<feature type="domain" description="NADP-dependent oxidoreductase" evidence="1">
    <location>
        <begin position="19"/>
        <end position="334"/>
    </location>
</feature>